<dbReference type="KEGG" id="nst:Nstercoris_00601"/>
<dbReference type="Gene3D" id="3.30.750.24">
    <property type="entry name" value="STAS domain"/>
    <property type="match status" value="1"/>
</dbReference>
<accession>A0A4Y1YJQ3</accession>
<dbReference type="SUPFAM" id="SSF52091">
    <property type="entry name" value="SpoIIaa-like"/>
    <property type="match status" value="1"/>
</dbReference>
<reference evidence="2 3" key="1">
    <citation type="submission" date="2019-06" db="EMBL/GenBank/DDBJ databases">
        <title>Nitrosomonas stercoris KYUHI-S whole genome shotgun sequence.</title>
        <authorList>
            <person name="Nakagawa T."/>
            <person name="Tsuchiya Y."/>
            <person name="Takahashi R."/>
        </authorList>
    </citation>
    <scope>NUCLEOTIDE SEQUENCE [LARGE SCALE GENOMIC DNA]</scope>
    <source>
        <strain evidence="2 3">KYUHI-S</strain>
    </source>
</reference>
<evidence type="ECO:0000259" key="1">
    <source>
        <dbReference type="PROSITE" id="PS50801"/>
    </source>
</evidence>
<proteinExistence type="predicted"/>
<dbReference type="InterPro" id="IPR036513">
    <property type="entry name" value="STAS_dom_sf"/>
</dbReference>
<organism evidence="2 3">
    <name type="scientific">Nitrosomonas stercoris</name>
    <dbReference type="NCBI Taxonomy" id="1444684"/>
    <lineage>
        <taxon>Bacteria</taxon>
        <taxon>Pseudomonadati</taxon>
        <taxon>Pseudomonadota</taxon>
        <taxon>Betaproteobacteria</taxon>
        <taxon>Nitrosomonadales</taxon>
        <taxon>Nitrosomonadaceae</taxon>
        <taxon>Nitrosomonas</taxon>
    </lineage>
</organism>
<dbReference type="Pfam" id="PF13466">
    <property type="entry name" value="STAS_2"/>
    <property type="match status" value="1"/>
</dbReference>
<name>A0A4Y1YJQ3_9PROT</name>
<keyword evidence="3" id="KW-1185">Reference proteome</keyword>
<protein>
    <recommendedName>
        <fullName evidence="1">STAS domain-containing protein</fullName>
    </recommendedName>
</protein>
<dbReference type="EMBL" id="AP019755">
    <property type="protein sequence ID" value="BBL34370.1"/>
    <property type="molecule type" value="Genomic_DNA"/>
</dbReference>
<sequence length="112" mass="12143">MQNKSGDISAEAYGIRVEADRLVVYGAIVYDHVVEVTHTGIVAVKHDKNVIDLAAITQVDSSAVSMLLEWARTAASRQQKITFINLPENLASLVELYGVNDLIPFGCTTNPA</sequence>
<dbReference type="Proteomes" id="UP000316473">
    <property type="component" value="Chromosome"/>
</dbReference>
<dbReference type="InterPro" id="IPR058548">
    <property type="entry name" value="MlaB-like_STAS"/>
</dbReference>
<evidence type="ECO:0000313" key="2">
    <source>
        <dbReference type="EMBL" id="BBL34370.1"/>
    </source>
</evidence>
<evidence type="ECO:0000313" key="3">
    <source>
        <dbReference type="Proteomes" id="UP000316473"/>
    </source>
</evidence>
<dbReference type="CDD" id="cd07043">
    <property type="entry name" value="STAS_anti-anti-sigma_factors"/>
    <property type="match status" value="1"/>
</dbReference>
<dbReference type="InterPro" id="IPR002645">
    <property type="entry name" value="STAS_dom"/>
</dbReference>
<gene>
    <name evidence="2" type="ORF">Nstercoris_00601</name>
</gene>
<dbReference type="AlphaFoldDB" id="A0A4Y1YJQ3"/>
<dbReference type="PROSITE" id="PS50801">
    <property type="entry name" value="STAS"/>
    <property type="match status" value="1"/>
</dbReference>
<feature type="domain" description="STAS" evidence="1">
    <location>
        <begin position="50"/>
        <end position="112"/>
    </location>
</feature>